<feature type="domain" description="PhnB-like" evidence="1">
    <location>
        <begin position="4"/>
        <end position="119"/>
    </location>
</feature>
<keyword evidence="3" id="KW-1185">Reference proteome</keyword>
<dbReference type="InterPro" id="IPR009725">
    <property type="entry name" value="3_dmu_93_MTrfase"/>
</dbReference>
<sequence length="161" mass="17923">MLPKLQPCLWFNGDAEEAARFYADTFPDSRIDAVMRAPSDYPAGKEGDVLTVEMHILGMRFVLLNGGPEFKFNEAVSFQVATDDQAETDRYWNAITTNGGEENVCGWCKDRYGLSWQITPRRLTDLMAQGGETAKRAFQAMMEMKNIDIAALDRAVGSAKG</sequence>
<dbReference type="PANTHER" id="PTHR33990:SF2">
    <property type="entry name" value="PHNB-LIKE DOMAIN-CONTAINING PROTEIN"/>
    <property type="match status" value="1"/>
</dbReference>
<evidence type="ECO:0000313" key="3">
    <source>
        <dbReference type="Proteomes" id="UP001501083"/>
    </source>
</evidence>
<gene>
    <name evidence="2" type="ORF">GCM10025759_05230</name>
</gene>
<evidence type="ECO:0000313" key="2">
    <source>
        <dbReference type="EMBL" id="GAA5068964.1"/>
    </source>
</evidence>
<dbReference type="Pfam" id="PF06983">
    <property type="entry name" value="3-dmu-9_3-mt"/>
    <property type="match status" value="1"/>
</dbReference>
<comment type="caution">
    <text evidence="2">The sequence shown here is derived from an EMBL/GenBank/DDBJ whole genome shotgun (WGS) entry which is preliminary data.</text>
</comment>
<dbReference type="InterPro" id="IPR028973">
    <property type="entry name" value="PhnB-like"/>
</dbReference>
<proteinExistence type="predicted"/>
<dbReference type="Proteomes" id="UP001501083">
    <property type="component" value="Unassembled WGS sequence"/>
</dbReference>
<name>A0ABP9L0J6_9GAMM</name>
<dbReference type="RefSeq" id="WP_158982951.1">
    <property type="nucleotide sequence ID" value="NZ_BAABKY010000001.1"/>
</dbReference>
<protein>
    <submittedName>
        <fullName evidence="2">VOC family protein</fullName>
    </submittedName>
</protein>
<dbReference type="SUPFAM" id="SSF54593">
    <property type="entry name" value="Glyoxalase/Bleomycin resistance protein/Dihydroxybiphenyl dioxygenase"/>
    <property type="match status" value="1"/>
</dbReference>
<dbReference type="PANTHER" id="PTHR33990">
    <property type="entry name" value="PROTEIN YJDN-RELATED"/>
    <property type="match status" value="1"/>
</dbReference>
<dbReference type="CDD" id="cd06588">
    <property type="entry name" value="PhnB_like"/>
    <property type="match status" value="1"/>
</dbReference>
<dbReference type="EMBL" id="BAABKY010000001">
    <property type="protein sequence ID" value="GAA5068964.1"/>
    <property type="molecule type" value="Genomic_DNA"/>
</dbReference>
<dbReference type="InterPro" id="IPR029068">
    <property type="entry name" value="Glyas_Bleomycin-R_OHBP_Dase"/>
</dbReference>
<organism evidence="2 3">
    <name type="scientific">Lysobacter panacisoli</name>
    <dbReference type="NCBI Taxonomy" id="1255263"/>
    <lineage>
        <taxon>Bacteria</taxon>
        <taxon>Pseudomonadati</taxon>
        <taxon>Pseudomonadota</taxon>
        <taxon>Gammaproteobacteria</taxon>
        <taxon>Lysobacterales</taxon>
        <taxon>Lysobacteraceae</taxon>
        <taxon>Lysobacter</taxon>
    </lineage>
</organism>
<dbReference type="Gene3D" id="3.10.180.10">
    <property type="entry name" value="2,3-Dihydroxybiphenyl 1,2-Dioxygenase, domain 1"/>
    <property type="match status" value="1"/>
</dbReference>
<evidence type="ECO:0000259" key="1">
    <source>
        <dbReference type="Pfam" id="PF06983"/>
    </source>
</evidence>
<reference evidence="3" key="1">
    <citation type="journal article" date="2019" name="Int. J. Syst. Evol. Microbiol.">
        <title>The Global Catalogue of Microorganisms (GCM) 10K type strain sequencing project: providing services to taxonomists for standard genome sequencing and annotation.</title>
        <authorList>
            <consortium name="The Broad Institute Genomics Platform"/>
            <consortium name="The Broad Institute Genome Sequencing Center for Infectious Disease"/>
            <person name="Wu L."/>
            <person name="Ma J."/>
        </authorList>
    </citation>
    <scope>NUCLEOTIDE SEQUENCE [LARGE SCALE GENOMIC DNA]</scope>
    <source>
        <strain evidence="3">JCM 19212</strain>
    </source>
</reference>
<dbReference type="PIRSF" id="PIRSF021700">
    <property type="entry name" value="3_dmu_93_MTrfase"/>
    <property type="match status" value="1"/>
</dbReference>
<accession>A0ABP9L0J6</accession>